<name>A0A316DAL9_9BACL</name>
<protein>
    <submittedName>
        <fullName evidence="3">Uncharacterized protein YciI</fullName>
    </submittedName>
</protein>
<dbReference type="Pfam" id="PF03795">
    <property type="entry name" value="YCII"/>
    <property type="match status" value="1"/>
</dbReference>
<evidence type="ECO:0000259" key="2">
    <source>
        <dbReference type="Pfam" id="PF03795"/>
    </source>
</evidence>
<dbReference type="InterPro" id="IPR005545">
    <property type="entry name" value="YCII"/>
</dbReference>
<evidence type="ECO:0000256" key="1">
    <source>
        <dbReference type="ARBA" id="ARBA00007689"/>
    </source>
</evidence>
<organism evidence="3 4">
    <name type="scientific">Tumebacillus permanentifrigoris</name>
    <dbReference type="NCBI Taxonomy" id="378543"/>
    <lineage>
        <taxon>Bacteria</taxon>
        <taxon>Bacillati</taxon>
        <taxon>Bacillota</taxon>
        <taxon>Bacilli</taxon>
        <taxon>Bacillales</taxon>
        <taxon>Alicyclobacillaceae</taxon>
        <taxon>Tumebacillus</taxon>
    </lineage>
</organism>
<dbReference type="AlphaFoldDB" id="A0A316DAL9"/>
<dbReference type="RefSeq" id="WP_109687167.1">
    <property type="nucleotide sequence ID" value="NZ_QGGL01000004.1"/>
</dbReference>
<dbReference type="Proteomes" id="UP000245634">
    <property type="component" value="Unassembled WGS sequence"/>
</dbReference>
<dbReference type="OrthoDB" id="8589613at2"/>
<keyword evidence="4" id="KW-1185">Reference proteome</keyword>
<accession>A0A316DAL9</accession>
<comment type="caution">
    <text evidence="3">The sequence shown here is derived from an EMBL/GenBank/DDBJ whole genome shotgun (WGS) entry which is preliminary data.</text>
</comment>
<dbReference type="Gene3D" id="3.30.70.1060">
    <property type="entry name" value="Dimeric alpha+beta barrel"/>
    <property type="match status" value="1"/>
</dbReference>
<evidence type="ECO:0000313" key="3">
    <source>
        <dbReference type="EMBL" id="PWK14842.1"/>
    </source>
</evidence>
<comment type="similarity">
    <text evidence="1">Belongs to the YciI family.</text>
</comment>
<proteinExistence type="inferred from homology"/>
<sequence>MGTSEYIYLIRPIRPEFREKVLESELEILNTHFAYLQKLVETGTCLLAGPCLDRAFGIVVLRVDTPEQAQEIMENDPAIKFGVMSAELHPFRVALLAEQQ</sequence>
<gene>
    <name evidence="3" type="ORF">C7459_10441</name>
</gene>
<dbReference type="InterPro" id="IPR011008">
    <property type="entry name" value="Dimeric_a/b-barrel"/>
</dbReference>
<reference evidence="3 4" key="1">
    <citation type="submission" date="2018-05" db="EMBL/GenBank/DDBJ databases">
        <title>Genomic Encyclopedia of Type Strains, Phase IV (KMG-IV): sequencing the most valuable type-strain genomes for metagenomic binning, comparative biology and taxonomic classification.</title>
        <authorList>
            <person name="Goeker M."/>
        </authorList>
    </citation>
    <scope>NUCLEOTIDE SEQUENCE [LARGE SCALE GENOMIC DNA]</scope>
    <source>
        <strain evidence="3 4">DSM 18773</strain>
    </source>
</reference>
<dbReference type="SUPFAM" id="SSF54909">
    <property type="entry name" value="Dimeric alpha+beta barrel"/>
    <property type="match status" value="1"/>
</dbReference>
<feature type="domain" description="YCII-related" evidence="2">
    <location>
        <begin position="17"/>
        <end position="85"/>
    </location>
</feature>
<dbReference type="EMBL" id="QGGL01000004">
    <property type="protein sequence ID" value="PWK14842.1"/>
    <property type="molecule type" value="Genomic_DNA"/>
</dbReference>
<evidence type="ECO:0000313" key="4">
    <source>
        <dbReference type="Proteomes" id="UP000245634"/>
    </source>
</evidence>